<accession>A0ABS8CNA9</accession>
<evidence type="ECO:0000256" key="1">
    <source>
        <dbReference type="SAM" id="SignalP"/>
    </source>
</evidence>
<organism evidence="2 3">
    <name type="scientific">Pseudogemmobacter faecipullorum</name>
    <dbReference type="NCBI Taxonomy" id="2755041"/>
    <lineage>
        <taxon>Bacteria</taxon>
        <taxon>Pseudomonadati</taxon>
        <taxon>Pseudomonadota</taxon>
        <taxon>Alphaproteobacteria</taxon>
        <taxon>Rhodobacterales</taxon>
        <taxon>Paracoccaceae</taxon>
        <taxon>Pseudogemmobacter</taxon>
    </lineage>
</organism>
<feature type="chain" id="PRO_5046426732" description="DUF992 domain-containing protein" evidence="1">
    <location>
        <begin position="26"/>
        <end position="193"/>
    </location>
</feature>
<evidence type="ECO:0008006" key="4">
    <source>
        <dbReference type="Google" id="ProtNLM"/>
    </source>
</evidence>
<keyword evidence="1" id="KW-0732">Signal</keyword>
<evidence type="ECO:0000313" key="2">
    <source>
        <dbReference type="EMBL" id="MCB5410685.1"/>
    </source>
</evidence>
<feature type="signal peptide" evidence="1">
    <location>
        <begin position="1"/>
        <end position="25"/>
    </location>
</feature>
<dbReference type="EMBL" id="JACDXX010000010">
    <property type="protein sequence ID" value="MCB5410685.1"/>
    <property type="molecule type" value="Genomic_DNA"/>
</dbReference>
<proteinExistence type="predicted"/>
<dbReference type="Proteomes" id="UP001198571">
    <property type="component" value="Unassembled WGS sequence"/>
</dbReference>
<reference evidence="2 3" key="1">
    <citation type="submission" date="2020-07" db="EMBL/GenBank/DDBJ databases">
        <title>Pseudogemmobacter sp. nov., isolated from poultry manure in Taiwan.</title>
        <authorList>
            <person name="Lin S.-Y."/>
            <person name="Tang Y.-S."/>
            <person name="Young C.-C."/>
        </authorList>
    </citation>
    <scope>NUCLEOTIDE SEQUENCE [LARGE SCALE GENOMIC DNA]</scope>
    <source>
        <strain evidence="2 3">CC-YST710</strain>
    </source>
</reference>
<evidence type="ECO:0000313" key="3">
    <source>
        <dbReference type="Proteomes" id="UP001198571"/>
    </source>
</evidence>
<keyword evidence="3" id="KW-1185">Reference proteome</keyword>
<name>A0ABS8CNA9_9RHOB</name>
<gene>
    <name evidence="2" type="ORF">H0485_11845</name>
</gene>
<protein>
    <recommendedName>
        <fullName evidence="4">DUF992 domain-containing protein</fullName>
    </recommendedName>
</protein>
<sequence length="193" mass="19631">MSFICRLSLALTAPLLLASPGGLQAAEALRYDCSLMAGDIGAPVSDMTAAPDHGWQTDGEDARLICSWYSPPAAKAAGGQALSGEDYKDVGVLTAQLVVYGAPLTRDAAAMMNAAADLPAGLAPDAAWLFSLKKPDLTATLGAIPPEIMFGELGVSVAYGNSFATDSGTGSRLTTGWSVEAAARILAAAAQGR</sequence>
<dbReference type="RefSeq" id="WP_226935811.1">
    <property type="nucleotide sequence ID" value="NZ_JACDXX010000010.1"/>
</dbReference>
<comment type="caution">
    <text evidence="2">The sequence shown here is derived from an EMBL/GenBank/DDBJ whole genome shotgun (WGS) entry which is preliminary data.</text>
</comment>